<sequence>MASTQQQPPPAAVSSFIEDNEKEVDSEHVENVARSDRAIVPEHESYSIPKTTRVFWKCTLFAVGMSLAAAFECFALIVPNSIVANQGFIRDFGRVYGPDGVPIAMKPSDLSNWNLAVSLGGVVGLPIGGFFSDRFGRKVVLMACTANLTLAVILSVTIRPSFGGWLARALVSGLSQGLLQSSLIPYLSEIAPNKIRGMYLSMYSFFWGLGILVGSIALYVSEQIDPDNWKGPFYAQFVFLGMFIPALVFAPETPWFLARKGQEAKAKRALRTLYGNVSTYDVDREYLVIVAAIEAEKPVQPDGTNKARPEWRQYLDCFKGTNLRRTLIGAMPIVAQAFAGVMLFYGYTVYFFEQAGYPKPFEANLIFGFCQLAGVGVSFFALDYFGRRPMLIFGTGFCAICCWALGGIAFMETPPGAAMAALACLWVFVYSTSLGPLGYNYVGEVPTQRLKSKTAAIAFTCNVGSNLMFSYLAPYMLSPLEWGWGLKVGLLFGPTCTIAFILVALFAVETKGRSIADLDEMFAARLKPWHFSKYQTRAQQESAEDDAASDQRSQLR</sequence>
<dbReference type="InterPro" id="IPR003663">
    <property type="entry name" value="Sugar/inositol_transpt"/>
</dbReference>
<dbReference type="PANTHER" id="PTHR48022">
    <property type="entry name" value="PLASTIDIC GLUCOSE TRANSPORTER 4"/>
    <property type="match status" value="1"/>
</dbReference>
<comment type="catalytic activity">
    <reaction evidence="7">
        <text>myo-inositol(out) + H(+)(out) = myo-inositol(in) + H(+)(in)</text>
        <dbReference type="Rhea" id="RHEA:60364"/>
        <dbReference type="ChEBI" id="CHEBI:15378"/>
        <dbReference type="ChEBI" id="CHEBI:17268"/>
    </reaction>
</comment>
<evidence type="ECO:0000259" key="11">
    <source>
        <dbReference type="PROSITE" id="PS50850"/>
    </source>
</evidence>
<dbReference type="InterPro" id="IPR020846">
    <property type="entry name" value="MFS_dom"/>
</dbReference>
<evidence type="ECO:0000256" key="9">
    <source>
        <dbReference type="SAM" id="MobiDB-lite"/>
    </source>
</evidence>
<dbReference type="GO" id="GO:0005351">
    <property type="term" value="F:carbohydrate:proton symporter activity"/>
    <property type="evidence" value="ECO:0007669"/>
    <property type="project" value="TreeGrafter"/>
</dbReference>
<evidence type="ECO:0000256" key="3">
    <source>
        <dbReference type="ARBA" id="ARBA00022448"/>
    </source>
</evidence>
<keyword evidence="6 10" id="KW-0472">Membrane</keyword>
<dbReference type="PROSITE" id="PS00217">
    <property type="entry name" value="SUGAR_TRANSPORT_2"/>
    <property type="match status" value="1"/>
</dbReference>
<feature type="transmembrane region" description="Helical" evidence="10">
    <location>
        <begin position="139"/>
        <end position="159"/>
    </location>
</feature>
<feature type="transmembrane region" description="Helical" evidence="10">
    <location>
        <begin position="165"/>
        <end position="187"/>
    </location>
</feature>
<feature type="transmembrane region" description="Helical" evidence="10">
    <location>
        <begin position="488"/>
        <end position="508"/>
    </location>
</feature>
<protein>
    <recommendedName>
        <fullName evidence="11">Major facilitator superfamily (MFS) profile domain-containing protein</fullName>
    </recommendedName>
</protein>
<dbReference type="PANTHER" id="PTHR48022:SF53">
    <property type="entry name" value="ALPHA-GLUCOSIDE TRANSPORTER, PUTATIVE (AFU_ORTHOLOGUE AFUA_3G01700)-RELATED"/>
    <property type="match status" value="1"/>
</dbReference>
<keyword evidence="5 10" id="KW-1133">Transmembrane helix</keyword>
<feature type="transmembrane region" description="Helical" evidence="10">
    <location>
        <begin position="365"/>
        <end position="384"/>
    </location>
</feature>
<keyword evidence="4 10" id="KW-0812">Transmembrane</keyword>
<feature type="transmembrane region" description="Helical" evidence="10">
    <location>
        <begin position="327"/>
        <end position="345"/>
    </location>
</feature>
<dbReference type="NCBIfam" id="TIGR00879">
    <property type="entry name" value="SP"/>
    <property type="match status" value="1"/>
</dbReference>
<dbReference type="InterPro" id="IPR036259">
    <property type="entry name" value="MFS_trans_sf"/>
</dbReference>
<dbReference type="Pfam" id="PF00083">
    <property type="entry name" value="Sugar_tr"/>
    <property type="match status" value="1"/>
</dbReference>
<keyword evidence="13" id="KW-1185">Reference proteome</keyword>
<proteinExistence type="inferred from homology"/>
<evidence type="ECO:0000256" key="8">
    <source>
        <dbReference type="RuleBase" id="RU003346"/>
    </source>
</evidence>
<accession>A0A8K0JNK7</accession>
<name>A0A8K0JNK7_9TREE</name>
<evidence type="ECO:0000313" key="13">
    <source>
        <dbReference type="Proteomes" id="UP000812966"/>
    </source>
</evidence>
<gene>
    <name evidence="12" type="ORF">FFLO_02120</name>
</gene>
<dbReference type="SUPFAM" id="SSF103473">
    <property type="entry name" value="MFS general substrate transporter"/>
    <property type="match status" value="1"/>
</dbReference>
<dbReference type="EMBL" id="JABELV010000032">
    <property type="protein sequence ID" value="KAG7562446.1"/>
    <property type="molecule type" value="Genomic_DNA"/>
</dbReference>
<dbReference type="Proteomes" id="UP000812966">
    <property type="component" value="Unassembled WGS sequence"/>
</dbReference>
<feature type="region of interest" description="Disordered" evidence="9">
    <location>
        <begin position="537"/>
        <end position="556"/>
    </location>
</feature>
<evidence type="ECO:0000256" key="7">
    <source>
        <dbReference type="ARBA" id="ARBA00049119"/>
    </source>
</evidence>
<comment type="subcellular location">
    <subcellularLocation>
        <location evidence="1">Membrane</location>
        <topology evidence="1">Multi-pass membrane protein</topology>
    </subcellularLocation>
</comment>
<evidence type="ECO:0000313" key="12">
    <source>
        <dbReference type="EMBL" id="KAG7562446.1"/>
    </source>
</evidence>
<organism evidence="12 13">
    <name type="scientific">Filobasidium floriforme</name>
    <dbReference type="NCBI Taxonomy" id="5210"/>
    <lineage>
        <taxon>Eukaryota</taxon>
        <taxon>Fungi</taxon>
        <taxon>Dikarya</taxon>
        <taxon>Basidiomycota</taxon>
        <taxon>Agaricomycotina</taxon>
        <taxon>Tremellomycetes</taxon>
        <taxon>Filobasidiales</taxon>
        <taxon>Filobasidiaceae</taxon>
        <taxon>Filobasidium</taxon>
    </lineage>
</organism>
<dbReference type="PROSITE" id="PS00216">
    <property type="entry name" value="SUGAR_TRANSPORT_1"/>
    <property type="match status" value="2"/>
</dbReference>
<dbReference type="PROSITE" id="PS50850">
    <property type="entry name" value="MFS"/>
    <property type="match status" value="1"/>
</dbReference>
<feature type="transmembrane region" description="Helical" evidence="10">
    <location>
        <begin position="417"/>
        <end position="442"/>
    </location>
</feature>
<dbReference type="AlphaFoldDB" id="A0A8K0JNK7"/>
<dbReference type="GO" id="GO:0016020">
    <property type="term" value="C:membrane"/>
    <property type="evidence" value="ECO:0007669"/>
    <property type="project" value="UniProtKB-SubCell"/>
</dbReference>
<feature type="transmembrane region" description="Helical" evidence="10">
    <location>
        <begin position="391"/>
        <end position="411"/>
    </location>
</feature>
<feature type="transmembrane region" description="Helical" evidence="10">
    <location>
        <begin position="54"/>
        <end position="78"/>
    </location>
</feature>
<evidence type="ECO:0000256" key="4">
    <source>
        <dbReference type="ARBA" id="ARBA00022692"/>
    </source>
</evidence>
<reference evidence="12" key="1">
    <citation type="submission" date="2020-04" db="EMBL/GenBank/DDBJ databases">
        <title>Analysis of mating type loci in Filobasidium floriforme.</title>
        <authorList>
            <person name="Nowrousian M."/>
        </authorList>
    </citation>
    <scope>NUCLEOTIDE SEQUENCE</scope>
    <source>
        <strain evidence="12">CBS 6242</strain>
    </source>
</reference>
<dbReference type="InterPro" id="IPR050360">
    <property type="entry name" value="MFS_Sugar_Transporters"/>
</dbReference>
<feature type="domain" description="Major facilitator superfamily (MFS) profile" evidence="11">
    <location>
        <begin position="58"/>
        <end position="511"/>
    </location>
</feature>
<evidence type="ECO:0000256" key="1">
    <source>
        <dbReference type="ARBA" id="ARBA00004141"/>
    </source>
</evidence>
<evidence type="ECO:0000256" key="6">
    <source>
        <dbReference type="ARBA" id="ARBA00023136"/>
    </source>
</evidence>
<dbReference type="InterPro" id="IPR005829">
    <property type="entry name" value="Sugar_transporter_CS"/>
</dbReference>
<feature type="transmembrane region" description="Helical" evidence="10">
    <location>
        <begin position="199"/>
        <end position="221"/>
    </location>
</feature>
<feature type="transmembrane region" description="Helical" evidence="10">
    <location>
        <begin position="454"/>
        <end position="476"/>
    </location>
</feature>
<feature type="transmembrane region" description="Helical" evidence="10">
    <location>
        <begin position="233"/>
        <end position="258"/>
    </location>
</feature>
<evidence type="ECO:0000256" key="2">
    <source>
        <dbReference type="ARBA" id="ARBA00010992"/>
    </source>
</evidence>
<evidence type="ECO:0000256" key="5">
    <source>
        <dbReference type="ARBA" id="ARBA00022989"/>
    </source>
</evidence>
<comment type="similarity">
    <text evidence="2 8">Belongs to the major facilitator superfamily. Sugar transporter (TC 2.A.1.1) family.</text>
</comment>
<evidence type="ECO:0000256" key="10">
    <source>
        <dbReference type="SAM" id="Phobius"/>
    </source>
</evidence>
<feature type="transmembrane region" description="Helical" evidence="10">
    <location>
        <begin position="113"/>
        <end position="132"/>
    </location>
</feature>
<keyword evidence="3 8" id="KW-0813">Transport</keyword>
<comment type="caution">
    <text evidence="12">The sequence shown here is derived from an EMBL/GenBank/DDBJ whole genome shotgun (WGS) entry which is preliminary data.</text>
</comment>
<dbReference type="InterPro" id="IPR005828">
    <property type="entry name" value="MFS_sugar_transport-like"/>
</dbReference>
<dbReference type="Gene3D" id="1.20.1250.20">
    <property type="entry name" value="MFS general substrate transporter like domains"/>
    <property type="match status" value="1"/>
</dbReference>